<gene>
    <name evidence="3" type="ORF">NRIC_05550</name>
</gene>
<proteinExistence type="predicted"/>
<evidence type="ECO:0000313" key="3">
    <source>
        <dbReference type="EMBL" id="GCF92664.1"/>
    </source>
</evidence>
<evidence type="ECO:0000256" key="1">
    <source>
        <dbReference type="ARBA" id="ARBA00042002"/>
    </source>
</evidence>
<protein>
    <recommendedName>
        <fullName evidence="1">Electron transfer flavoprotein small subunit</fullName>
    </recommendedName>
</protein>
<organism evidence="3 4">
    <name type="scientific">Enterococcus florum</name>
    <dbReference type="NCBI Taxonomy" id="2480627"/>
    <lineage>
        <taxon>Bacteria</taxon>
        <taxon>Bacillati</taxon>
        <taxon>Bacillota</taxon>
        <taxon>Bacilli</taxon>
        <taxon>Lactobacillales</taxon>
        <taxon>Enterococcaceae</taxon>
        <taxon>Enterococcus</taxon>
    </lineage>
</organism>
<dbReference type="InterPro" id="IPR014730">
    <property type="entry name" value="ETF_a/b_N"/>
</dbReference>
<dbReference type="CDD" id="cd01714">
    <property type="entry name" value="ETF_beta"/>
    <property type="match status" value="1"/>
</dbReference>
<accession>A0A4P5P8Q6</accession>
<reference evidence="4" key="1">
    <citation type="submission" date="2019-02" db="EMBL/GenBank/DDBJ databases">
        <title>Draft genome sequence of Enterococcus sp. Gos25-1.</title>
        <authorList>
            <person name="Tanaka N."/>
            <person name="Shiwa Y."/>
            <person name="Fujita N."/>
        </authorList>
    </citation>
    <scope>NUCLEOTIDE SEQUENCE [LARGE SCALE GENOMIC DNA]</scope>
    <source>
        <strain evidence="4">Gos25-1</strain>
    </source>
</reference>
<dbReference type="EMBL" id="BJCC01000005">
    <property type="protein sequence ID" value="GCF92664.1"/>
    <property type="molecule type" value="Genomic_DNA"/>
</dbReference>
<dbReference type="Pfam" id="PF01012">
    <property type="entry name" value="ETF"/>
    <property type="match status" value="1"/>
</dbReference>
<evidence type="ECO:0000313" key="4">
    <source>
        <dbReference type="Proteomes" id="UP000290567"/>
    </source>
</evidence>
<evidence type="ECO:0000259" key="2">
    <source>
        <dbReference type="SMART" id="SM00893"/>
    </source>
</evidence>
<keyword evidence="4" id="KW-1185">Reference proteome</keyword>
<dbReference type="PANTHER" id="PTHR21294:SF17">
    <property type="entry name" value="PROTEIN FIXA"/>
    <property type="match status" value="1"/>
</dbReference>
<dbReference type="SUPFAM" id="SSF52402">
    <property type="entry name" value="Adenine nucleotide alpha hydrolases-like"/>
    <property type="match status" value="1"/>
</dbReference>
<dbReference type="InterPro" id="IPR033948">
    <property type="entry name" value="ETF_beta_N"/>
</dbReference>
<dbReference type="GO" id="GO:0009055">
    <property type="term" value="F:electron transfer activity"/>
    <property type="evidence" value="ECO:0007669"/>
    <property type="project" value="InterPro"/>
</dbReference>
<dbReference type="InterPro" id="IPR012255">
    <property type="entry name" value="ETF_b"/>
</dbReference>
<dbReference type="AlphaFoldDB" id="A0A4P5P8Q6"/>
<dbReference type="OrthoDB" id="9804960at2"/>
<dbReference type="Proteomes" id="UP000290567">
    <property type="component" value="Unassembled WGS sequence"/>
</dbReference>
<name>A0A4P5P8Q6_9ENTE</name>
<feature type="domain" description="Electron transfer flavoprotein alpha/beta-subunit N-terminal" evidence="2">
    <location>
        <begin position="22"/>
        <end position="212"/>
    </location>
</feature>
<dbReference type="PANTHER" id="PTHR21294">
    <property type="entry name" value="ELECTRON TRANSFER FLAVOPROTEIN BETA-SUBUNIT"/>
    <property type="match status" value="1"/>
</dbReference>
<dbReference type="Gene3D" id="3.40.50.620">
    <property type="entry name" value="HUPs"/>
    <property type="match status" value="1"/>
</dbReference>
<sequence>MNIAVFIKQVPDTIDVKINPKTGNLEREGIESTINLFDLHAIEAAIQLKEQHGGKVTVLTMGPLQAQTALKKALAMGCDEAVLLSDRKFAGADTLATGYVLAKAAEKIGPLDVLLFGRHAVDADTGQTGPIVASFLDLPQVTFVRSITVDGSSMICQRALEHCIETVKVSLPVLLTVTSELNDPRYATPINIMKAGKKPQFIWSSEELGCDEGRIGQAGSPSIVRKIYEPVHETGNLHRMNGSIEEIAAALVDLFEEQHLI</sequence>
<comment type="caution">
    <text evidence="3">The sequence shown here is derived from an EMBL/GenBank/DDBJ whole genome shotgun (WGS) entry which is preliminary data.</text>
</comment>
<dbReference type="RefSeq" id="WP_146621168.1">
    <property type="nucleotide sequence ID" value="NZ_BJCC01000005.1"/>
</dbReference>
<dbReference type="InterPro" id="IPR014729">
    <property type="entry name" value="Rossmann-like_a/b/a_fold"/>
</dbReference>
<dbReference type="PIRSF" id="PIRSF000090">
    <property type="entry name" value="Beta-ETF"/>
    <property type="match status" value="1"/>
</dbReference>
<dbReference type="SMART" id="SM00893">
    <property type="entry name" value="ETF"/>
    <property type="match status" value="1"/>
</dbReference>